<dbReference type="SMART" id="SM00554">
    <property type="entry name" value="FAS1"/>
    <property type="match status" value="1"/>
</dbReference>
<feature type="signal peptide" evidence="1">
    <location>
        <begin position="1"/>
        <end position="26"/>
    </location>
</feature>
<accession>A0ABP8FR37</accession>
<dbReference type="EMBL" id="BAABGX010000002">
    <property type="protein sequence ID" value="GAA4308966.1"/>
    <property type="molecule type" value="Genomic_DNA"/>
</dbReference>
<dbReference type="InterPro" id="IPR000782">
    <property type="entry name" value="FAS1_domain"/>
</dbReference>
<evidence type="ECO:0000313" key="4">
    <source>
        <dbReference type="Proteomes" id="UP001501844"/>
    </source>
</evidence>
<feature type="chain" id="PRO_5046336111" description="FAS1 domain-containing protein" evidence="1">
    <location>
        <begin position="27"/>
        <end position="171"/>
    </location>
</feature>
<keyword evidence="4" id="KW-1185">Reference proteome</keyword>
<dbReference type="PANTHER" id="PTHR10900:SF77">
    <property type="entry name" value="FI19380P1"/>
    <property type="match status" value="1"/>
</dbReference>
<proteinExistence type="predicted"/>
<dbReference type="PROSITE" id="PS50213">
    <property type="entry name" value="FAS1"/>
    <property type="match status" value="1"/>
</dbReference>
<reference evidence="4" key="1">
    <citation type="journal article" date="2019" name="Int. J. Syst. Evol. Microbiol.">
        <title>The Global Catalogue of Microorganisms (GCM) 10K type strain sequencing project: providing services to taxonomists for standard genome sequencing and annotation.</title>
        <authorList>
            <consortium name="The Broad Institute Genomics Platform"/>
            <consortium name="The Broad Institute Genome Sequencing Center for Infectious Disease"/>
            <person name="Wu L."/>
            <person name="Ma J."/>
        </authorList>
    </citation>
    <scope>NUCLEOTIDE SEQUENCE [LARGE SCALE GENOMIC DNA]</scope>
    <source>
        <strain evidence="4">JCM 17917</strain>
    </source>
</reference>
<organism evidence="3 4">
    <name type="scientific">Nibribacter koreensis</name>
    <dbReference type="NCBI Taxonomy" id="1084519"/>
    <lineage>
        <taxon>Bacteria</taxon>
        <taxon>Pseudomonadati</taxon>
        <taxon>Bacteroidota</taxon>
        <taxon>Cytophagia</taxon>
        <taxon>Cytophagales</taxon>
        <taxon>Hymenobacteraceae</taxon>
        <taxon>Nibribacter</taxon>
    </lineage>
</organism>
<dbReference type="PANTHER" id="PTHR10900">
    <property type="entry name" value="PERIOSTIN-RELATED"/>
    <property type="match status" value="1"/>
</dbReference>
<dbReference type="InterPro" id="IPR036378">
    <property type="entry name" value="FAS1_dom_sf"/>
</dbReference>
<sequence length="171" mass="18123">MKRELRILKAAFLLSISLAIPVTSHAQVVTASTAGTAKLPLTTIAEGIVSSNQKDLLDLVTKAGLMPVLSSAGAYTFFAPSEEGLVQLRSKTPDELKTILSQHIVQGNVTTKDMHDGARLKTFGGGSLRILKKKGAILIDGVKITNADQPFSNGTWHQINGVLSAPVSTTF</sequence>
<dbReference type="RefSeq" id="WP_345166814.1">
    <property type="nucleotide sequence ID" value="NZ_BAABGX010000002.1"/>
</dbReference>
<evidence type="ECO:0000259" key="2">
    <source>
        <dbReference type="PROSITE" id="PS50213"/>
    </source>
</evidence>
<gene>
    <name evidence="3" type="ORF">GCM10023183_25890</name>
</gene>
<name>A0ABP8FR37_9BACT</name>
<comment type="caution">
    <text evidence="3">The sequence shown here is derived from an EMBL/GenBank/DDBJ whole genome shotgun (WGS) entry which is preliminary data.</text>
</comment>
<evidence type="ECO:0000256" key="1">
    <source>
        <dbReference type="SAM" id="SignalP"/>
    </source>
</evidence>
<dbReference type="InterPro" id="IPR050904">
    <property type="entry name" value="Adhesion/Biosynth-related"/>
</dbReference>
<protein>
    <recommendedName>
        <fullName evidence="2">FAS1 domain-containing protein</fullName>
    </recommendedName>
</protein>
<dbReference type="Gene3D" id="2.30.180.10">
    <property type="entry name" value="FAS1 domain"/>
    <property type="match status" value="1"/>
</dbReference>
<dbReference type="Proteomes" id="UP001501844">
    <property type="component" value="Unassembled WGS sequence"/>
</dbReference>
<dbReference type="SUPFAM" id="SSF82153">
    <property type="entry name" value="FAS1 domain"/>
    <property type="match status" value="1"/>
</dbReference>
<keyword evidence="1" id="KW-0732">Signal</keyword>
<evidence type="ECO:0000313" key="3">
    <source>
        <dbReference type="EMBL" id="GAA4308966.1"/>
    </source>
</evidence>
<feature type="domain" description="FAS1" evidence="2">
    <location>
        <begin position="37"/>
        <end position="163"/>
    </location>
</feature>
<dbReference type="Pfam" id="PF02469">
    <property type="entry name" value="Fasciclin"/>
    <property type="match status" value="1"/>
</dbReference>